<keyword evidence="2" id="KW-1185">Reference proteome</keyword>
<reference evidence="1 2" key="1">
    <citation type="submission" date="2021-08" db="EMBL/GenBank/DDBJ databases">
        <title>Draft Genome Sequence of Phanerochaete sordida strain YK-624.</title>
        <authorList>
            <person name="Mori T."/>
            <person name="Dohra H."/>
            <person name="Suzuki T."/>
            <person name="Kawagishi H."/>
            <person name="Hirai H."/>
        </authorList>
    </citation>
    <scope>NUCLEOTIDE SEQUENCE [LARGE SCALE GENOMIC DNA]</scope>
    <source>
        <strain evidence="1 2">YK-624</strain>
    </source>
</reference>
<dbReference type="Proteomes" id="UP000703269">
    <property type="component" value="Unassembled WGS sequence"/>
</dbReference>
<sequence length="77" mass="8303">MVVGSAVGSRWLRGVANLAAATVQPVDFESLPATSTTETHTLTVRQTSVTRRGVATCKYCQCSQLRRFDVSSTTAIR</sequence>
<name>A0A9P3G5R3_9APHY</name>
<evidence type="ECO:0000313" key="1">
    <source>
        <dbReference type="EMBL" id="GJE88778.1"/>
    </source>
</evidence>
<dbReference type="EMBL" id="BPQB01000010">
    <property type="protein sequence ID" value="GJE88778.1"/>
    <property type="molecule type" value="Genomic_DNA"/>
</dbReference>
<dbReference type="AlphaFoldDB" id="A0A9P3G5R3"/>
<organism evidence="1 2">
    <name type="scientific">Phanerochaete sordida</name>
    <dbReference type="NCBI Taxonomy" id="48140"/>
    <lineage>
        <taxon>Eukaryota</taxon>
        <taxon>Fungi</taxon>
        <taxon>Dikarya</taxon>
        <taxon>Basidiomycota</taxon>
        <taxon>Agaricomycotina</taxon>
        <taxon>Agaricomycetes</taxon>
        <taxon>Polyporales</taxon>
        <taxon>Phanerochaetaceae</taxon>
        <taxon>Phanerochaete</taxon>
    </lineage>
</organism>
<protein>
    <submittedName>
        <fullName evidence="1">Uncharacterized protein</fullName>
    </submittedName>
</protein>
<comment type="caution">
    <text evidence="1">The sequence shown here is derived from an EMBL/GenBank/DDBJ whole genome shotgun (WGS) entry which is preliminary data.</text>
</comment>
<proteinExistence type="predicted"/>
<accession>A0A9P3G5R3</accession>
<evidence type="ECO:0000313" key="2">
    <source>
        <dbReference type="Proteomes" id="UP000703269"/>
    </source>
</evidence>
<gene>
    <name evidence="1" type="ORF">PsYK624_048640</name>
</gene>